<evidence type="ECO:0000256" key="3">
    <source>
        <dbReference type="ARBA" id="ARBA00022491"/>
    </source>
</evidence>
<dbReference type="PANTHER" id="PTHR32071:SF95">
    <property type="entry name" value="DNA-BINDING TRANSCRIPTIONAL REGULATOR NTRC"/>
    <property type="match status" value="1"/>
</dbReference>
<reference evidence="13 14" key="1">
    <citation type="submission" date="2018-08" db="EMBL/GenBank/DDBJ databases">
        <title>Recombination of ecologically and evolutionarily significant loci maintains genetic cohesion in the Pseudomonas syringae species complex.</title>
        <authorList>
            <person name="Dillon M."/>
            <person name="Thakur S."/>
            <person name="Almeida R.N.D."/>
            <person name="Weir B.S."/>
            <person name="Guttman D.S."/>
        </authorList>
    </citation>
    <scope>NUCLEOTIDE SEQUENCE [LARGE SCALE GENOMIC DNA]</scope>
    <source>
        <strain evidence="13 14">1089_5</strain>
    </source>
</reference>
<dbReference type="GO" id="GO:0043565">
    <property type="term" value="F:sequence-specific DNA binding"/>
    <property type="evidence" value="ECO:0007669"/>
    <property type="project" value="InterPro"/>
</dbReference>
<dbReference type="InterPro" id="IPR009057">
    <property type="entry name" value="Homeodomain-like_sf"/>
</dbReference>
<dbReference type="SUPFAM" id="SSF55781">
    <property type="entry name" value="GAF domain-like"/>
    <property type="match status" value="1"/>
</dbReference>
<comment type="caution">
    <text evidence="13">The sequence shown here is derived from an EMBL/GenBank/DDBJ whole genome shotgun (WGS) entry which is preliminary data.</text>
</comment>
<dbReference type="EMBL" id="RBPL01000060">
    <property type="protein sequence ID" value="RMN97863.1"/>
    <property type="molecule type" value="Genomic_DNA"/>
</dbReference>
<evidence type="ECO:0000256" key="6">
    <source>
        <dbReference type="ARBA" id="ARBA00022840"/>
    </source>
</evidence>
<keyword evidence="5" id="KW-0547">Nucleotide-binding</keyword>
<dbReference type="SMART" id="SM00382">
    <property type="entry name" value="AAA"/>
    <property type="match status" value="1"/>
</dbReference>
<dbReference type="Pfam" id="PF00158">
    <property type="entry name" value="Sigma54_activat"/>
    <property type="match status" value="1"/>
</dbReference>
<name>A0A3M3N0P5_9PSED</name>
<keyword evidence="3" id="KW-0678">Repressor</keyword>
<keyword evidence="2" id="KW-0963">Cytoplasm</keyword>
<dbReference type="PROSITE" id="PS00676">
    <property type="entry name" value="SIGMA54_INTERACT_2"/>
    <property type="match status" value="1"/>
</dbReference>
<keyword evidence="8" id="KW-0805">Transcription regulation</keyword>
<dbReference type="InterPro" id="IPR025943">
    <property type="entry name" value="Sigma_54_int_dom_ATP-bd_2"/>
</dbReference>
<dbReference type="SUPFAM" id="SSF52540">
    <property type="entry name" value="P-loop containing nucleoside triphosphate hydrolases"/>
    <property type="match status" value="1"/>
</dbReference>
<evidence type="ECO:0000313" key="14">
    <source>
        <dbReference type="Proteomes" id="UP000278062"/>
    </source>
</evidence>
<dbReference type="InterPro" id="IPR025662">
    <property type="entry name" value="Sigma_54_int_dom_ATP-bd_1"/>
</dbReference>
<organism evidence="13 14">
    <name type="scientific">Pseudomonas syringae pv. apii</name>
    <dbReference type="NCBI Taxonomy" id="81036"/>
    <lineage>
        <taxon>Bacteria</taxon>
        <taxon>Pseudomonadati</taxon>
        <taxon>Pseudomonadota</taxon>
        <taxon>Gammaproteobacteria</taxon>
        <taxon>Pseudomonadales</taxon>
        <taxon>Pseudomonadaceae</taxon>
        <taxon>Pseudomonas</taxon>
    </lineage>
</organism>
<dbReference type="PANTHER" id="PTHR32071">
    <property type="entry name" value="TRANSCRIPTIONAL REGULATORY PROTEIN"/>
    <property type="match status" value="1"/>
</dbReference>
<dbReference type="PROSITE" id="PS00675">
    <property type="entry name" value="SIGMA54_INTERACT_1"/>
    <property type="match status" value="1"/>
</dbReference>
<evidence type="ECO:0000256" key="1">
    <source>
        <dbReference type="ARBA" id="ARBA00004496"/>
    </source>
</evidence>
<dbReference type="GO" id="GO:0005524">
    <property type="term" value="F:ATP binding"/>
    <property type="evidence" value="ECO:0007669"/>
    <property type="project" value="UniProtKB-KW"/>
</dbReference>
<keyword evidence="6" id="KW-0067">ATP-binding</keyword>
<evidence type="ECO:0000256" key="5">
    <source>
        <dbReference type="ARBA" id="ARBA00022741"/>
    </source>
</evidence>
<dbReference type="CDD" id="cd00009">
    <property type="entry name" value="AAA"/>
    <property type="match status" value="1"/>
</dbReference>
<evidence type="ECO:0000259" key="12">
    <source>
        <dbReference type="PROSITE" id="PS50045"/>
    </source>
</evidence>
<dbReference type="InterPro" id="IPR058031">
    <property type="entry name" value="AAA_lid_NorR"/>
</dbReference>
<dbReference type="SUPFAM" id="SSF46689">
    <property type="entry name" value="Homeodomain-like"/>
    <property type="match status" value="1"/>
</dbReference>
<dbReference type="FunFam" id="3.40.50.300:FF:000006">
    <property type="entry name" value="DNA-binding transcriptional regulator NtrC"/>
    <property type="match status" value="1"/>
</dbReference>
<dbReference type="PROSITE" id="PS50045">
    <property type="entry name" value="SIGMA54_INTERACT_4"/>
    <property type="match status" value="1"/>
</dbReference>
<comment type="subcellular location">
    <subcellularLocation>
        <location evidence="1">Cytoplasm</location>
    </subcellularLocation>
</comment>
<accession>A0A3M3N0P5</accession>
<keyword evidence="10" id="KW-0010">Activator</keyword>
<dbReference type="InterPro" id="IPR002197">
    <property type="entry name" value="HTH_Fis"/>
</dbReference>
<dbReference type="Pfam" id="PF02954">
    <property type="entry name" value="HTH_8"/>
    <property type="match status" value="1"/>
</dbReference>
<keyword evidence="11" id="KW-0804">Transcription</keyword>
<dbReference type="InterPro" id="IPR029016">
    <property type="entry name" value="GAF-like_dom_sf"/>
</dbReference>
<evidence type="ECO:0000256" key="4">
    <source>
        <dbReference type="ARBA" id="ARBA00022553"/>
    </source>
</evidence>
<protein>
    <submittedName>
        <fullName evidence="13">Sigma-54 dependent transcriptional regulator</fullName>
    </submittedName>
</protein>
<evidence type="ECO:0000256" key="2">
    <source>
        <dbReference type="ARBA" id="ARBA00022490"/>
    </source>
</evidence>
<dbReference type="Pfam" id="PF25601">
    <property type="entry name" value="AAA_lid_14"/>
    <property type="match status" value="1"/>
</dbReference>
<dbReference type="Proteomes" id="UP000278062">
    <property type="component" value="Unassembled WGS sequence"/>
</dbReference>
<evidence type="ECO:0000256" key="10">
    <source>
        <dbReference type="ARBA" id="ARBA00023159"/>
    </source>
</evidence>
<proteinExistence type="predicted"/>
<dbReference type="GO" id="GO:0000160">
    <property type="term" value="P:phosphorelay signal transduction system"/>
    <property type="evidence" value="ECO:0007669"/>
    <property type="project" value="UniProtKB-KW"/>
</dbReference>
<keyword evidence="7" id="KW-0902">Two-component regulatory system</keyword>
<keyword evidence="9" id="KW-0238">DNA-binding</keyword>
<dbReference type="InterPro" id="IPR003593">
    <property type="entry name" value="AAA+_ATPase"/>
</dbReference>
<evidence type="ECO:0000313" key="13">
    <source>
        <dbReference type="EMBL" id="RMN97863.1"/>
    </source>
</evidence>
<dbReference type="GO" id="GO:0005737">
    <property type="term" value="C:cytoplasm"/>
    <property type="evidence" value="ECO:0007669"/>
    <property type="project" value="UniProtKB-SubCell"/>
</dbReference>
<dbReference type="GO" id="GO:0006355">
    <property type="term" value="P:regulation of DNA-templated transcription"/>
    <property type="evidence" value="ECO:0007669"/>
    <property type="project" value="InterPro"/>
</dbReference>
<keyword evidence="4" id="KW-0597">Phosphoprotein</keyword>
<gene>
    <name evidence="13" type="ORF">ALQ49_05680</name>
</gene>
<feature type="domain" description="Sigma-54 factor interaction" evidence="12">
    <location>
        <begin position="227"/>
        <end position="456"/>
    </location>
</feature>
<evidence type="ECO:0000256" key="7">
    <source>
        <dbReference type="ARBA" id="ARBA00023012"/>
    </source>
</evidence>
<dbReference type="Gene3D" id="3.30.450.40">
    <property type="match status" value="1"/>
</dbReference>
<evidence type="ECO:0000256" key="9">
    <source>
        <dbReference type="ARBA" id="ARBA00023125"/>
    </source>
</evidence>
<dbReference type="InterPro" id="IPR002078">
    <property type="entry name" value="Sigma_54_int"/>
</dbReference>
<dbReference type="AlphaFoldDB" id="A0A3M3N0P5"/>
<dbReference type="Gene3D" id="1.10.8.60">
    <property type="match status" value="1"/>
</dbReference>
<dbReference type="PRINTS" id="PR01590">
    <property type="entry name" value="HTHFIS"/>
</dbReference>
<evidence type="ECO:0000256" key="11">
    <source>
        <dbReference type="ARBA" id="ARBA00023163"/>
    </source>
</evidence>
<sequence length="537" mass="58898">MPRAAVTASPGRTQHLTLLAALSVSSNNMTSPFNALPDPLSYAQTLVSHYSILSQADERRSLLEGFVRAAAELSGCESSQLFLLDSKHKCLGLAAQIVEGVIRSCSSKASPEDFCDLPLLRFSLLQNRVVSIPEISSSPYATDCLPVQEHAWQSLLCIPLPSRDNIPVGLLVCASRQCRPLDGYAGSLGALGSFVISQLGLLALPDKPGSAASHPRRPAAKPAQFGLTGNSAALGRTTHLLSKVLDSTCTILLTGETGTGKEVVSRALHEYGPRRLNAFVVQNCAAFPEALLESELFGYRKGAFTGADRDRRGLFDTAHGGTLLLDEIGDMPMLLQAKLLRVLQEGEIRPLGSNEVRKVDVRIIAATHRDLPKLIAEGRFREDLYYRLAQFPIELPPLRKRVEDIEILARHFSDMACRQSQKEPVQWSEAALSVLSGYAFPGNIRELKGFVERAVLLCEDNKLRPEHFPIASDSVSHPACLTLREHIEQFERGVLMECLRDSNGNRSRAARTLGVSRRTLLYRLAHLKMGATHEKRD</sequence>
<dbReference type="InterPro" id="IPR027417">
    <property type="entry name" value="P-loop_NTPase"/>
</dbReference>
<dbReference type="Gene3D" id="1.10.10.60">
    <property type="entry name" value="Homeodomain-like"/>
    <property type="match status" value="1"/>
</dbReference>
<evidence type="ECO:0000256" key="8">
    <source>
        <dbReference type="ARBA" id="ARBA00023015"/>
    </source>
</evidence>
<dbReference type="Gene3D" id="3.40.50.300">
    <property type="entry name" value="P-loop containing nucleotide triphosphate hydrolases"/>
    <property type="match status" value="1"/>
</dbReference>